<organism evidence="3 4">
    <name type="scientific">Aplosporella prunicola CBS 121167</name>
    <dbReference type="NCBI Taxonomy" id="1176127"/>
    <lineage>
        <taxon>Eukaryota</taxon>
        <taxon>Fungi</taxon>
        <taxon>Dikarya</taxon>
        <taxon>Ascomycota</taxon>
        <taxon>Pezizomycotina</taxon>
        <taxon>Dothideomycetes</taxon>
        <taxon>Dothideomycetes incertae sedis</taxon>
        <taxon>Botryosphaeriales</taxon>
        <taxon>Aplosporellaceae</taxon>
        <taxon>Aplosporella</taxon>
    </lineage>
</organism>
<evidence type="ECO:0000256" key="2">
    <source>
        <dbReference type="SAM" id="Phobius"/>
    </source>
</evidence>
<reference evidence="3" key="1">
    <citation type="journal article" date="2020" name="Stud. Mycol.">
        <title>101 Dothideomycetes genomes: a test case for predicting lifestyles and emergence of pathogens.</title>
        <authorList>
            <person name="Haridas S."/>
            <person name="Albert R."/>
            <person name="Binder M."/>
            <person name="Bloem J."/>
            <person name="Labutti K."/>
            <person name="Salamov A."/>
            <person name="Andreopoulos B."/>
            <person name="Baker S."/>
            <person name="Barry K."/>
            <person name="Bills G."/>
            <person name="Bluhm B."/>
            <person name="Cannon C."/>
            <person name="Castanera R."/>
            <person name="Culley D."/>
            <person name="Daum C."/>
            <person name="Ezra D."/>
            <person name="Gonzalez J."/>
            <person name="Henrissat B."/>
            <person name="Kuo A."/>
            <person name="Liang C."/>
            <person name="Lipzen A."/>
            <person name="Lutzoni F."/>
            <person name="Magnuson J."/>
            <person name="Mondo S."/>
            <person name="Nolan M."/>
            <person name="Ohm R."/>
            <person name="Pangilinan J."/>
            <person name="Park H.-J."/>
            <person name="Ramirez L."/>
            <person name="Alfaro M."/>
            <person name="Sun H."/>
            <person name="Tritt A."/>
            <person name="Yoshinaga Y."/>
            <person name="Zwiers L.-H."/>
            <person name="Turgeon B."/>
            <person name="Goodwin S."/>
            <person name="Spatafora J."/>
            <person name="Crous P."/>
            <person name="Grigoriev I."/>
        </authorList>
    </citation>
    <scope>NUCLEOTIDE SEQUENCE</scope>
    <source>
        <strain evidence="3">CBS 121167</strain>
    </source>
</reference>
<sequence length="528" mass="56780">MTPKNQHDDKHSPSTPSVSTDKAQHETTPLLGAEHPPPPYWDSTAGPYQAGAPLGLPSIVYVYDGPGAHEGMDDLHPDRNAGIVHRQSSRHCSRGRLLLALAGHAIVVWLIFMAIKGNGAQRNPGSPSHEPPSMDVPNIPGYCRANPVFHTENAVFDFEDPETFRLYESVDTNGPSHTVVGEINLVPAPPDQKAKINVNLTFSTSERYENEHIYAEKSDTEVKIKSYHSSNYPRPVYYRPCTWINGFVYIKPGTTLDTLGIVAKHLSLRIHSDLATTASNETSIDLRAGNLHSCSSASLSSRRTHIDLTSGSVSGSYPLFDLLAITTHSGSITISVDPKSADEEKPEPAEFSARSNVGSVDVTFPIANLPAREYRTAVHTDAGSIKGAYVHGTSTVLTTNSGSITAGILPYAADDHASELRTNCHTGTARIELLAPYKKSGKQINRLKSEHSGMTGSLHVKYPQEWEGSIKAESVTSSVSVKGKDVRVVGEGSKGPIGKWIEAVKGDGKSTVLVKSVSGSVEALIGDL</sequence>
<evidence type="ECO:0000256" key="1">
    <source>
        <dbReference type="SAM" id="MobiDB-lite"/>
    </source>
</evidence>
<keyword evidence="2" id="KW-0812">Transmembrane</keyword>
<protein>
    <recommendedName>
        <fullName evidence="5">Adhesin domain-containing protein</fullName>
    </recommendedName>
</protein>
<feature type="region of interest" description="Disordered" evidence="1">
    <location>
        <begin position="1"/>
        <end position="40"/>
    </location>
</feature>
<feature type="compositionally biased region" description="Basic and acidic residues" evidence="1">
    <location>
        <begin position="1"/>
        <end position="12"/>
    </location>
</feature>
<evidence type="ECO:0000313" key="3">
    <source>
        <dbReference type="EMBL" id="KAF2139613.1"/>
    </source>
</evidence>
<dbReference type="RefSeq" id="XP_033395326.1">
    <property type="nucleotide sequence ID" value="XM_033540858.1"/>
</dbReference>
<proteinExistence type="predicted"/>
<keyword evidence="4" id="KW-1185">Reference proteome</keyword>
<name>A0A6A6B8C8_9PEZI</name>
<dbReference type="AlphaFoldDB" id="A0A6A6B8C8"/>
<dbReference type="GeneID" id="54298354"/>
<dbReference type="OrthoDB" id="3539644at2759"/>
<accession>A0A6A6B8C8</accession>
<evidence type="ECO:0000313" key="4">
    <source>
        <dbReference type="Proteomes" id="UP000799438"/>
    </source>
</evidence>
<keyword evidence="2" id="KW-0472">Membrane</keyword>
<dbReference type="EMBL" id="ML995492">
    <property type="protein sequence ID" value="KAF2139613.1"/>
    <property type="molecule type" value="Genomic_DNA"/>
</dbReference>
<feature type="transmembrane region" description="Helical" evidence="2">
    <location>
        <begin position="97"/>
        <end position="115"/>
    </location>
</feature>
<dbReference type="Proteomes" id="UP000799438">
    <property type="component" value="Unassembled WGS sequence"/>
</dbReference>
<gene>
    <name evidence="3" type="ORF">K452DRAFT_289612</name>
</gene>
<keyword evidence="2" id="KW-1133">Transmembrane helix</keyword>
<evidence type="ECO:0008006" key="5">
    <source>
        <dbReference type="Google" id="ProtNLM"/>
    </source>
</evidence>